<keyword evidence="3" id="KW-0964">Secreted</keyword>
<feature type="disulfide bond" evidence="13">
    <location>
        <begin position="152"/>
        <end position="170"/>
    </location>
</feature>
<evidence type="ECO:0000256" key="10">
    <source>
        <dbReference type="ARBA" id="ARBA00023295"/>
    </source>
</evidence>
<reference evidence="15 16" key="1">
    <citation type="submission" date="2016-11" db="EMBL/GenBank/DDBJ databases">
        <title>The macronuclear genome of Stentor coeruleus: a giant cell with tiny introns.</title>
        <authorList>
            <person name="Slabodnick M."/>
            <person name="Ruby J.G."/>
            <person name="Reiff S.B."/>
            <person name="Swart E.C."/>
            <person name="Gosai S."/>
            <person name="Prabakaran S."/>
            <person name="Witkowska E."/>
            <person name="Larue G.E."/>
            <person name="Fisher S."/>
            <person name="Freeman R.M."/>
            <person name="Gunawardena J."/>
            <person name="Chu W."/>
            <person name="Stover N.A."/>
            <person name="Gregory B.D."/>
            <person name="Nowacki M."/>
            <person name="Derisi J."/>
            <person name="Roy S.W."/>
            <person name="Marshall W.F."/>
            <person name="Sood P."/>
        </authorList>
    </citation>
    <scope>NUCLEOTIDE SEQUENCE [LARGE SCALE GENOMIC DNA]</scope>
    <source>
        <strain evidence="15">WM001</strain>
    </source>
</reference>
<feature type="binding site" evidence="12">
    <location>
        <position position="373"/>
    </location>
    <ligand>
        <name>Zn(2+)</name>
        <dbReference type="ChEBI" id="CHEBI:29105"/>
        <label>2</label>
    </ligand>
</feature>
<evidence type="ECO:0000256" key="13">
    <source>
        <dbReference type="PIRSR" id="PIRSR000948-2"/>
    </source>
</evidence>
<dbReference type="SUPFAM" id="SSF56300">
    <property type="entry name" value="Metallo-dependent phosphatases"/>
    <property type="match status" value="1"/>
</dbReference>
<keyword evidence="6 11" id="KW-0378">Hydrolase</keyword>
<keyword evidence="4 12" id="KW-0479">Metal-binding</keyword>
<dbReference type="PANTHER" id="PTHR10340:SF57">
    <property type="entry name" value="METALLOPHOS DOMAIN-CONTAINING PROTEIN"/>
    <property type="match status" value="1"/>
</dbReference>
<dbReference type="CDD" id="cd00842">
    <property type="entry name" value="MPP_ASMase"/>
    <property type="match status" value="1"/>
</dbReference>
<dbReference type="Gene3D" id="3.60.21.10">
    <property type="match status" value="1"/>
</dbReference>
<dbReference type="OrthoDB" id="282828at2759"/>
<dbReference type="Pfam" id="PF00149">
    <property type="entry name" value="Metallophos"/>
    <property type="match status" value="1"/>
</dbReference>
<feature type="binding site" evidence="12">
    <location>
        <position position="133"/>
    </location>
    <ligand>
        <name>Zn(2+)</name>
        <dbReference type="ChEBI" id="CHEBI:29105"/>
        <label>1</label>
    </ligand>
</feature>
<sequence>MIFLLLSFLSLSEAGQSCSSCKVALTSYQVWVNSDKNTNRLTNFINYICSETWAPNNCFPFLSSILPELNQAIQQRIMNPDRFCSLINACDTPVYTKENFTAWEESIMQGASEYFEPTTGESYFNFVQLSDIHLDMKYVEGSSYTCLSPPCCRGSSSSTTSCGKWGNYNCDLPQGTLDNVVTFLAAQNLDFIIWTGDTAAHDISLSKDEKLNSIKSVTNLLWSKFNNIVPVYPIFGNEECYLDHQYNFIGTNWLSSGVATLWKSWIGQTAATNLQNYGRYSLIHRNTNLKIVAINTLACDMNNFWLLSNATDPGNNLEFLRSELSNAEANNQYVYIIGHIPPASDTCMTLWSKHYQVLIRRYANIIRGQFFGHTHNDEFRISRAQDGTPIGLQFFAPSLDPLYYHNPSFRIYTADYLSKSMINYKQYRMDLTDDTPSFYEAYEFKDYYLVNNMFPGTIEKLINGMKNQEMIMMKYLTNKFTASPATPVGCDEECLSDTYCEMAYDRPDTIRKCKGLLQSPVEMILEYAYGSWIYKS</sequence>
<dbReference type="InterPro" id="IPR011160">
    <property type="entry name" value="Sphingomy_PDE"/>
</dbReference>
<protein>
    <recommendedName>
        <fullName evidence="11">Sphingomyelin phosphodiesterase</fullName>
    </recommendedName>
</protein>
<evidence type="ECO:0000259" key="14">
    <source>
        <dbReference type="PROSITE" id="PS50015"/>
    </source>
</evidence>
<comment type="similarity">
    <text evidence="2 11">Belongs to the acid sphingomyelinase family.</text>
</comment>
<proteinExistence type="inferred from homology"/>
<keyword evidence="8 13" id="KW-1015">Disulfide bond</keyword>
<feature type="binding site" evidence="12">
    <location>
        <position position="237"/>
    </location>
    <ligand>
        <name>Zn(2+)</name>
        <dbReference type="ChEBI" id="CHEBI:29105"/>
        <label>2</label>
    </ligand>
</feature>
<gene>
    <name evidence="15" type="ORF">SteCoe_20482</name>
</gene>
<feature type="disulfide bond" evidence="13">
    <location>
        <begin position="490"/>
        <end position="494"/>
    </location>
</feature>
<dbReference type="PANTHER" id="PTHR10340">
    <property type="entry name" value="SPHINGOMYELIN PHOSPHODIESTERASE"/>
    <property type="match status" value="1"/>
</dbReference>
<feature type="binding site" evidence="12">
    <location>
        <position position="339"/>
    </location>
    <ligand>
        <name>Zn(2+)</name>
        <dbReference type="ChEBI" id="CHEBI:29105"/>
        <label>2</label>
    </ligand>
</feature>
<dbReference type="InterPro" id="IPR004843">
    <property type="entry name" value="Calcineurin-like_PHP"/>
</dbReference>
<evidence type="ECO:0000256" key="8">
    <source>
        <dbReference type="ARBA" id="ARBA00023157"/>
    </source>
</evidence>
<evidence type="ECO:0000256" key="6">
    <source>
        <dbReference type="ARBA" id="ARBA00022801"/>
    </source>
</evidence>
<evidence type="ECO:0000256" key="12">
    <source>
        <dbReference type="PIRSR" id="PIRSR000948-1"/>
    </source>
</evidence>
<dbReference type="GO" id="GO:0016798">
    <property type="term" value="F:hydrolase activity, acting on glycosyl bonds"/>
    <property type="evidence" value="ECO:0007669"/>
    <property type="project" value="UniProtKB-KW"/>
</dbReference>
<dbReference type="GO" id="GO:0004767">
    <property type="term" value="F:sphingomyelin phosphodiesterase activity"/>
    <property type="evidence" value="ECO:0007669"/>
    <property type="project" value="UniProtKB-UniRule"/>
</dbReference>
<dbReference type="InterPro" id="IPR011001">
    <property type="entry name" value="Saposin-like"/>
</dbReference>
<keyword evidence="9" id="KW-0325">Glycoprotein</keyword>
<feature type="disulfide bond" evidence="13">
    <location>
        <begin position="21"/>
        <end position="84"/>
    </location>
</feature>
<evidence type="ECO:0000313" key="16">
    <source>
        <dbReference type="Proteomes" id="UP000187209"/>
    </source>
</evidence>
<dbReference type="InterPro" id="IPR029052">
    <property type="entry name" value="Metallo-depent_PP-like"/>
</dbReference>
<evidence type="ECO:0000256" key="2">
    <source>
        <dbReference type="ARBA" id="ARBA00008234"/>
    </source>
</evidence>
<keyword evidence="16" id="KW-1185">Reference proteome</keyword>
<dbReference type="Proteomes" id="UP000187209">
    <property type="component" value="Unassembled WGS sequence"/>
</dbReference>
<dbReference type="Gene3D" id="1.10.225.10">
    <property type="entry name" value="Saposin-like"/>
    <property type="match status" value="1"/>
</dbReference>
<keyword evidence="5" id="KW-0732">Signal</keyword>
<dbReference type="AlphaFoldDB" id="A0A1R2BRT8"/>
<comment type="subcellular location">
    <subcellularLocation>
        <location evidence="1">Secreted</location>
    </subcellularLocation>
</comment>
<feature type="binding site" evidence="12">
    <location>
        <position position="197"/>
    </location>
    <ligand>
        <name>Zn(2+)</name>
        <dbReference type="ChEBI" id="CHEBI:29105"/>
        <label>1</label>
    </ligand>
</feature>
<evidence type="ECO:0000256" key="3">
    <source>
        <dbReference type="ARBA" id="ARBA00022525"/>
    </source>
</evidence>
<dbReference type="PIRSF" id="PIRSF000948">
    <property type="entry name" value="Sphingomy_PDE"/>
    <property type="match status" value="1"/>
</dbReference>
<evidence type="ECO:0000313" key="15">
    <source>
        <dbReference type="EMBL" id="OMJ79474.1"/>
    </source>
</evidence>
<feature type="domain" description="Saposin B-type" evidence="14">
    <location>
        <begin position="14"/>
        <end position="94"/>
    </location>
</feature>
<evidence type="ECO:0000256" key="1">
    <source>
        <dbReference type="ARBA" id="ARBA00004613"/>
    </source>
</evidence>
<dbReference type="EMBL" id="MPUH01000469">
    <property type="protein sequence ID" value="OMJ79474.1"/>
    <property type="molecule type" value="Genomic_DNA"/>
</dbReference>
<feature type="binding site" evidence="12">
    <location>
        <position position="131"/>
    </location>
    <ligand>
        <name>Zn(2+)</name>
        <dbReference type="ChEBI" id="CHEBI:29105"/>
        <label>1</label>
    </ligand>
</feature>
<feature type="binding site" evidence="12">
    <location>
        <position position="375"/>
    </location>
    <ligand>
        <name>Zn(2+)</name>
        <dbReference type="ChEBI" id="CHEBI:29105"/>
        <label>1</label>
    </ligand>
</feature>
<dbReference type="GO" id="GO:0005576">
    <property type="term" value="C:extracellular region"/>
    <property type="evidence" value="ECO:0007669"/>
    <property type="project" value="UniProtKB-SubCell"/>
</dbReference>
<dbReference type="GO" id="GO:0006685">
    <property type="term" value="P:sphingomyelin catabolic process"/>
    <property type="evidence" value="ECO:0007669"/>
    <property type="project" value="UniProtKB-UniRule"/>
</dbReference>
<dbReference type="InterPro" id="IPR008139">
    <property type="entry name" value="SaposinB_dom"/>
</dbReference>
<dbReference type="PROSITE" id="PS50015">
    <property type="entry name" value="SAP_B"/>
    <property type="match status" value="1"/>
</dbReference>
<comment type="function">
    <text evidence="11">Converts sphingomyelin to ceramide.</text>
</comment>
<evidence type="ECO:0000256" key="11">
    <source>
        <dbReference type="PIRNR" id="PIRNR000948"/>
    </source>
</evidence>
<dbReference type="GO" id="GO:0046872">
    <property type="term" value="F:metal ion binding"/>
    <property type="evidence" value="ECO:0007669"/>
    <property type="project" value="UniProtKB-KW"/>
</dbReference>
<name>A0A1R2BRT8_9CILI</name>
<feature type="disulfide bond" evidence="13">
    <location>
        <begin position="49"/>
        <end position="58"/>
    </location>
</feature>
<evidence type="ECO:0000256" key="4">
    <source>
        <dbReference type="ARBA" id="ARBA00022723"/>
    </source>
</evidence>
<feature type="binding site" evidence="12">
    <location>
        <position position="197"/>
    </location>
    <ligand>
        <name>Zn(2+)</name>
        <dbReference type="ChEBI" id="CHEBI:29105"/>
        <label>2</label>
    </ligand>
</feature>
<keyword evidence="7 12" id="KW-0862">Zinc</keyword>
<dbReference type="GO" id="GO:0016020">
    <property type="term" value="C:membrane"/>
    <property type="evidence" value="ECO:0007669"/>
    <property type="project" value="GOC"/>
</dbReference>
<evidence type="ECO:0000256" key="9">
    <source>
        <dbReference type="ARBA" id="ARBA00023180"/>
    </source>
</evidence>
<evidence type="ECO:0000256" key="5">
    <source>
        <dbReference type="ARBA" id="ARBA00022729"/>
    </source>
</evidence>
<dbReference type="InterPro" id="IPR041805">
    <property type="entry name" value="ASMase/PPN1_MPP"/>
</dbReference>
<evidence type="ECO:0000256" key="7">
    <source>
        <dbReference type="ARBA" id="ARBA00022833"/>
    </source>
</evidence>
<comment type="cofactor">
    <cofactor evidence="12">
        <name>Zn(2+)</name>
        <dbReference type="ChEBI" id="CHEBI:29105"/>
    </cofactor>
    <text evidence="12">Binds 2 Zn(2+) ions per subunit.</text>
</comment>
<feature type="disulfide bond" evidence="13">
    <location>
        <begin position="146"/>
        <end position="151"/>
    </location>
</feature>
<feature type="disulfide bond" evidence="13">
    <location>
        <begin position="299"/>
        <end position="347"/>
    </location>
</feature>
<accession>A0A1R2BRT8</accession>
<comment type="caution">
    <text evidence="15">The sequence shown here is derived from an EMBL/GenBank/DDBJ whole genome shotgun (WGS) entry which is preliminary data.</text>
</comment>
<keyword evidence="10 11" id="KW-0326">Glycosidase</keyword>
<dbReference type="SUPFAM" id="SSF47862">
    <property type="entry name" value="Saposin"/>
    <property type="match status" value="1"/>
</dbReference>
<organism evidence="15 16">
    <name type="scientific">Stentor coeruleus</name>
    <dbReference type="NCBI Taxonomy" id="5963"/>
    <lineage>
        <taxon>Eukaryota</taxon>
        <taxon>Sar</taxon>
        <taxon>Alveolata</taxon>
        <taxon>Ciliophora</taxon>
        <taxon>Postciliodesmatophora</taxon>
        <taxon>Heterotrichea</taxon>
        <taxon>Heterotrichida</taxon>
        <taxon>Stentoridae</taxon>
        <taxon>Stentor</taxon>
    </lineage>
</organism>